<evidence type="ECO:0000313" key="2">
    <source>
        <dbReference type="Proteomes" id="UP000814140"/>
    </source>
</evidence>
<organism evidence="1 2">
    <name type="scientific">Artomyces pyxidatus</name>
    <dbReference type="NCBI Taxonomy" id="48021"/>
    <lineage>
        <taxon>Eukaryota</taxon>
        <taxon>Fungi</taxon>
        <taxon>Dikarya</taxon>
        <taxon>Basidiomycota</taxon>
        <taxon>Agaricomycotina</taxon>
        <taxon>Agaricomycetes</taxon>
        <taxon>Russulales</taxon>
        <taxon>Auriscalpiaceae</taxon>
        <taxon>Artomyces</taxon>
    </lineage>
</organism>
<proteinExistence type="predicted"/>
<keyword evidence="2" id="KW-1185">Reference proteome</keyword>
<gene>
    <name evidence="1" type="ORF">BV25DRAFT_1811483</name>
</gene>
<comment type="caution">
    <text evidence="1">The sequence shown here is derived from an EMBL/GenBank/DDBJ whole genome shotgun (WGS) entry which is preliminary data.</text>
</comment>
<dbReference type="Proteomes" id="UP000814140">
    <property type="component" value="Unassembled WGS sequence"/>
</dbReference>
<name>A0ACB8SNT0_9AGAM</name>
<protein>
    <submittedName>
        <fullName evidence="1">Uncharacterized protein</fullName>
    </submittedName>
</protein>
<sequence>MQSIVPLNLNHSSISATPVPESSVAGPSTAGPSAATVSANKRKQDRERACDACRRRKTRCDGSRMPNNVCTNCLQTKKSCTYIEISKPRGPPKAYVVGLEDRLEKMEALLRRLRPEADFSAELGPPVVRGSWRTDAPYDSQPPTNASSVSFTPSIPYPSLPSLTPLPASKRGHSTDYFSEADSWASDEYSSDEEDEIAQHLTKNMKRLNILELDPGDKGNRLLDSSVRFHGSSSAFRLVNATRELQTQHLLETAAVEDDPSPGDLNGFPDVPMEGLDLHSRRGEYWQAPVWELDYEGVHITSPKVFPNLQQSWPPVDLAQTLIDLYFQHYNSMFPLLHYPTFAKHFTDKLYERDIWFACVCMSVFALGSRHSYDERVLPDDPSQYTSPPDDEQLKWQQAGMKFFLAATDVIVAKRSMVTPTGLFEVQTLCLAAQYQADTRWHTGAWLMVGIGVRKAEDVGAHRKKSYGTTGPSVEDELWKRAWWHLVAFDRIRSAMLGLPCATREEDYDAELPLEVDDEYWENEDPALAFKQPSGKPSMVTGYNIWLRLSDILAYVMRVFCAPDSMDSVMGVTGPRRPENILNQLNERLLEWTKIVPEHLRWSPDIQNPVFANQSATLYITYNITAILIRCAILPPSSPRLKGVIHPDSPEDDLYTRSLSSLAIAVNAARAGTRIIEVIRLRGLSNIPMLISASDICASVLGLHIWLHRAKENRRRMKGLEPNLQTIQTVDSLMADLDSLLEGLEWATPRWENAEPMLRQLYVLNERA</sequence>
<reference evidence="1" key="1">
    <citation type="submission" date="2021-03" db="EMBL/GenBank/DDBJ databases">
        <authorList>
            <consortium name="DOE Joint Genome Institute"/>
            <person name="Ahrendt S."/>
            <person name="Looney B.P."/>
            <person name="Miyauchi S."/>
            <person name="Morin E."/>
            <person name="Drula E."/>
            <person name="Courty P.E."/>
            <person name="Chicoki N."/>
            <person name="Fauchery L."/>
            <person name="Kohler A."/>
            <person name="Kuo A."/>
            <person name="Labutti K."/>
            <person name="Pangilinan J."/>
            <person name="Lipzen A."/>
            <person name="Riley R."/>
            <person name="Andreopoulos W."/>
            <person name="He G."/>
            <person name="Johnson J."/>
            <person name="Barry K.W."/>
            <person name="Grigoriev I.V."/>
            <person name="Nagy L."/>
            <person name="Hibbett D."/>
            <person name="Henrissat B."/>
            <person name="Matheny P.B."/>
            <person name="Labbe J."/>
            <person name="Martin F."/>
        </authorList>
    </citation>
    <scope>NUCLEOTIDE SEQUENCE</scope>
    <source>
        <strain evidence="1">HHB10654</strain>
    </source>
</reference>
<dbReference type="EMBL" id="MU277239">
    <property type="protein sequence ID" value="KAI0058085.1"/>
    <property type="molecule type" value="Genomic_DNA"/>
</dbReference>
<reference evidence="1" key="2">
    <citation type="journal article" date="2022" name="New Phytol.">
        <title>Evolutionary transition to the ectomycorrhizal habit in the genomes of a hyperdiverse lineage of mushroom-forming fungi.</title>
        <authorList>
            <person name="Looney B."/>
            <person name="Miyauchi S."/>
            <person name="Morin E."/>
            <person name="Drula E."/>
            <person name="Courty P.E."/>
            <person name="Kohler A."/>
            <person name="Kuo A."/>
            <person name="LaButti K."/>
            <person name="Pangilinan J."/>
            <person name="Lipzen A."/>
            <person name="Riley R."/>
            <person name="Andreopoulos W."/>
            <person name="He G."/>
            <person name="Johnson J."/>
            <person name="Nolan M."/>
            <person name="Tritt A."/>
            <person name="Barry K.W."/>
            <person name="Grigoriev I.V."/>
            <person name="Nagy L.G."/>
            <person name="Hibbett D."/>
            <person name="Henrissat B."/>
            <person name="Matheny P.B."/>
            <person name="Labbe J."/>
            <person name="Martin F.M."/>
        </authorList>
    </citation>
    <scope>NUCLEOTIDE SEQUENCE</scope>
    <source>
        <strain evidence="1">HHB10654</strain>
    </source>
</reference>
<accession>A0ACB8SNT0</accession>
<evidence type="ECO:0000313" key="1">
    <source>
        <dbReference type="EMBL" id="KAI0058085.1"/>
    </source>
</evidence>